<keyword evidence="1" id="KW-0145">Chemotaxis</keyword>
<dbReference type="Pfam" id="PF00672">
    <property type="entry name" value="HAMP"/>
    <property type="match status" value="1"/>
</dbReference>
<evidence type="ECO:0000259" key="6">
    <source>
        <dbReference type="PROSITE" id="PS50885"/>
    </source>
</evidence>
<dbReference type="SMART" id="SM00283">
    <property type="entry name" value="MA"/>
    <property type="match status" value="1"/>
</dbReference>
<dbReference type="Gene3D" id="6.10.340.10">
    <property type="match status" value="1"/>
</dbReference>
<proteinExistence type="inferred from homology"/>
<dbReference type="PROSITE" id="PS50111">
    <property type="entry name" value="CHEMOTAXIS_TRANSDUC_2"/>
    <property type="match status" value="1"/>
</dbReference>
<dbReference type="PROSITE" id="PS50885">
    <property type="entry name" value="HAMP"/>
    <property type="match status" value="2"/>
</dbReference>
<feature type="domain" description="HAMP" evidence="6">
    <location>
        <begin position="252"/>
        <end position="304"/>
    </location>
</feature>
<keyword evidence="4" id="KW-0812">Transmembrane</keyword>
<accession>A0ABY4X4H3</accession>
<comment type="similarity">
    <text evidence="2">Belongs to the methyl-accepting chemotaxis (MCP) protein family.</text>
</comment>
<feature type="transmembrane region" description="Helical" evidence="4">
    <location>
        <begin position="168"/>
        <end position="194"/>
    </location>
</feature>
<feature type="domain" description="HAMP" evidence="6">
    <location>
        <begin position="196"/>
        <end position="249"/>
    </location>
</feature>
<keyword evidence="8" id="KW-1185">Reference proteome</keyword>
<feature type="domain" description="Methyl-accepting transducer" evidence="5">
    <location>
        <begin position="309"/>
        <end position="538"/>
    </location>
</feature>
<dbReference type="InterPro" id="IPR003660">
    <property type="entry name" value="HAMP_dom"/>
</dbReference>
<dbReference type="RefSeq" id="WP_252165601.1">
    <property type="nucleotide sequence ID" value="NZ_CP084930.1"/>
</dbReference>
<reference evidence="7" key="1">
    <citation type="journal article" date="2022" name="Toxins">
        <title>Genomic Analysis of Sphingopyxis sp. USTB-05 for Biodegrading Cyanobacterial Hepatotoxins.</title>
        <authorList>
            <person name="Liu C."/>
            <person name="Xu Q."/>
            <person name="Zhao Z."/>
            <person name="Zhang H."/>
            <person name="Liu X."/>
            <person name="Yin C."/>
            <person name="Liu Y."/>
            <person name="Yan H."/>
        </authorList>
    </citation>
    <scope>NUCLEOTIDE SEQUENCE</scope>
    <source>
        <strain evidence="7">NBD5</strain>
    </source>
</reference>
<sequence length="575" mass="59663">MLVASLLAAALVVGLAVNMVRLGGPLDAQVQQVNALTADILPPPEYIIEPYLEATQLLRAPATLSTRRARLASLHATFSERRDVWRASPLAPRLKSVLIDEAGRAADGFWTELEQGFLPAIERNDAAAMTASYARLSRSYETHRHAIDRLVDLATDEQTQVQARTGRIAGWASLAMIAVAVLVLSLILAALLFIRSRVLAPIRAMSAAMDGMAAGDYGIAVPGLGRADEIGAMAAALASFRDAGIAQARTRAEQAAVVQALGTGLDALAAGHLDARLREAMAAEYEPLRLGFNQSLDELSESMAQVSRTAAAIALGAGEIRAASDDLAQRTEHQAAALEAAASEMNQVTALVEETARGAVDVRDTIRAAQDEADAGGTVVGQAVTAMAGIERSANEIAQIISVIDGIAFQTNLLALNAGVEAARAGDAGRGFAVVASEVRALAERSAEAARTVKRIIADSGDQVAHGVALVGGAGNALTRIVERIGQVSAVIETISDGARSQAESLRRVTGVVGDMDRSTQQNAAMVEESTAAARSLAGEAEALNALVGRFRLPSAASAEAGGRGTATRQIGRAA</sequence>
<gene>
    <name evidence="7" type="ORF">LHA26_10690</name>
</gene>
<dbReference type="Gene3D" id="1.10.287.950">
    <property type="entry name" value="Methyl-accepting chemotaxis protein"/>
    <property type="match status" value="1"/>
</dbReference>
<organism evidence="7 8">
    <name type="scientific">Sphingomonas morindae</name>
    <dbReference type="NCBI Taxonomy" id="1541170"/>
    <lineage>
        <taxon>Bacteria</taxon>
        <taxon>Pseudomonadati</taxon>
        <taxon>Pseudomonadota</taxon>
        <taxon>Alphaproteobacteria</taxon>
        <taxon>Sphingomonadales</taxon>
        <taxon>Sphingomonadaceae</taxon>
        <taxon>Sphingomonas</taxon>
    </lineage>
</organism>
<dbReference type="SUPFAM" id="SSF158472">
    <property type="entry name" value="HAMP domain-like"/>
    <property type="match status" value="1"/>
</dbReference>
<protein>
    <submittedName>
        <fullName evidence="7">HAMP domain-containing methyl-accepting chemotaxis protein</fullName>
    </submittedName>
</protein>
<evidence type="ECO:0000313" key="7">
    <source>
        <dbReference type="EMBL" id="USI71788.1"/>
    </source>
</evidence>
<evidence type="ECO:0000256" key="4">
    <source>
        <dbReference type="SAM" id="Phobius"/>
    </source>
</evidence>
<dbReference type="CDD" id="cd06225">
    <property type="entry name" value="HAMP"/>
    <property type="match status" value="1"/>
</dbReference>
<evidence type="ECO:0000313" key="8">
    <source>
        <dbReference type="Proteomes" id="UP001056937"/>
    </source>
</evidence>
<dbReference type="InterPro" id="IPR004089">
    <property type="entry name" value="MCPsignal_dom"/>
</dbReference>
<dbReference type="InterPro" id="IPR051310">
    <property type="entry name" value="MCP_chemotaxis"/>
</dbReference>
<evidence type="ECO:0000256" key="2">
    <source>
        <dbReference type="ARBA" id="ARBA00029447"/>
    </source>
</evidence>
<evidence type="ECO:0000256" key="1">
    <source>
        <dbReference type="ARBA" id="ARBA00022500"/>
    </source>
</evidence>
<dbReference type="CDD" id="cd11386">
    <property type="entry name" value="MCP_signal"/>
    <property type="match status" value="1"/>
</dbReference>
<dbReference type="Proteomes" id="UP001056937">
    <property type="component" value="Chromosome 1"/>
</dbReference>
<dbReference type="EMBL" id="CP084930">
    <property type="protein sequence ID" value="USI71788.1"/>
    <property type="molecule type" value="Genomic_DNA"/>
</dbReference>
<evidence type="ECO:0000256" key="3">
    <source>
        <dbReference type="PROSITE-ProRule" id="PRU00284"/>
    </source>
</evidence>
<dbReference type="SMART" id="SM00304">
    <property type="entry name" value="HAMP"/>
    <property type="match status" value="2"/>
</dbReference>
<dbReference type="Pfam" id="PF00015">
    <property type="entry name" value="MCPsignal"/>
    <property type="match status" value="1"/>
</dbReference>
<evidence type="ECO:0000259" key="5">
    <source>
        <dbReference type="PROSITE" id="PS50111"/>
    </source>
</evidence>
<name>A0ABY4X4H3_9SPHN</name>
<dbReference type="PANTHER" id="PTHR43531:SF11">
    <property type="entry name" value="METHYL-ACCEPTING CHEMOTAXIS PROTEIN 3"/>
    <property type="match status" value="1"/>
</dbReference>
<keyword evidence="4" id="KW-1133">Transmembrane helix</keyword>
<dbReference type="PANTHER" id="PTHR43531">
    <property type="entry name" value="PROTEIN ICFG"/>
    <property type="match status" value="1"/>
</dbReference>
<dbReference type="SUPFAM" id="SSF58104">
    <property type="entry name" value="Methyl-accepting chemotaxis protein (MCP) signaling domain"/>
    <property type="match status" value="1"/>
</dbReference>
<keyword evidence="4" id="KW-0472">Membrane</keyword>
<keyword evidence="3" id="KW-0807">Transducer</keyword>